<gene>
    <name evidence="1" type="ORF">BKG73_18920</name>
</gene>
<dbReference type="InterPro" id="IPR004401">
    <property type="entry name" value="YbaB/EbfC"/>
</dbReference>
<dbReference type="Proteomes" id="UP000179621">
    <property type="component" value="Unassembled WGS sequence"/>
</dbReference>
<dbReference type="RefSeq" id="WP_070913443.1">
    <property type="nucleotide sequence ID" value="NZ_MLIC01000010.1"/>
</dbReference>
<name>A0ABX3BWG9_9MYCO</name>
<comment type="caution">
    <text evidence="1">The sequence shown here is derived from an EMBL/GenBank/DDBJ whole genome shotgun (WGS) entry which is preliminary data.</text>
</comment>
<dbReference type="Gene3D" id="3.30.1310.10">
    <property type="entry name" value="Nucleoid-associated protein YbaB-like domain"/>
    <property type="match status" value="1"/>
</dbReference>
<dbReference type="InterPro" id="IPR036894">
    <property type="entry name" value="YbaB-like_sf"/>
</dbReference>
<evidence type="ECO:0000313" key="1">
    <source>
        <dbReference type="EMBL" id="OHU07323.1"/>
    </source>
</evidence>
<dbReference type="EMBL" id="MLIH01000033">
    <property type="protein sequence ID" value="OHU07323.1"/>
    <property type="molecule type" value="Genomic_DNA"/>
</dbReference>
<organism evidence="1 2">
    <name type="scientific">Mycobacteroides saopaulense</name>
    <dbReference type="NCBI Taxonomy" id="1578165"/>
    <lineage>
        <taxon>Bacteria</taxon>
        <taxon>Bacillati</taxon>
        <taxon>Actinomycetota</taxon>
        <taxon>Actinomycetes</taxon>
        <taxon>Mycobacteriales</taxon>
        <taxon>Mycobacteriaceae</taxon>
        <taxon>Mycobacteroides</taxon>
    </lineage>
</organism>
<sequence>MSGLAESLMARIRKQRDLMQAMTDECHSISVSMISKDQSVKVQVDGLGAMTGLWLSSQAQKLTADALAKLIVETAQAAAQHALERQRFLGDHFDKRFNELRKTPLTRWDGTTFVPGQS</sequence>
<reference evidence="1 2" key="1">
    <citation type="submission" date="2016-10" db="EMBL/GenBank/DDBJ databases">
        <title>Evaluation of Human, Animal and Environmental Mycobacterium chelonae Isolates by Core Genome Phylogenomic Analysis, Targeted Gene Comparison, and Anti-microbial Susceptibility Patterns: A Tale of Mistaken Identities.</title>
        <authorList>
            <person name="Fogelson S.B."/>
            <person name="Camus A.C."/>
            <person name="Lorenz W."/>
            <person name="Vasireddy R."/>
            <person name="Vasireddy S."/>
            <person name="Smith T."/>
            <person name="Brown-Elliott B.A."/>
            <person name="Wallace R.J.Jr."/>
            <person name="Hasan N.A."/>
            <person name="Reischl U."/>
            <person name="Sanchez S."/>
        </authorList>
    </citation>
    <scope>NUCLEOTIDE SEQUENCE [LARGE SCALE GENOMIC DNA]</scope>
    <source>
        <strain evidence="1 2">8528</strain>
    </source>
</reference>
<proteinExistence type="predicted"/>
<keyword evidence="2" id="KW-1185">Reference proteome</keyword>
<accession>A0ABX3BWG9</accession>
<evidence type="ECO:0000313" key="2">
    <source>
        <dbReference type="Proteomes" id="UP000179621"/>
    </source>
</evidence>
<evidence type="ECO:0008006" key="3">
    <source>
        <dbReference type="Google" id="ProtNLM"/>
    </source>
</evidence>
<dbReference type="Pfam" id="PF02575">
    <property type="entry name" value="YbaB_DNA_bd"/>
    <property type="match status" value="1"/>
</dbReference>
<protein>
    <recommendedName>
        <fullName evidence="3">Nucleoid-associated protein YbaB</fullName>
    </recommendedName>
</protein>